<dbReference type="PANTHER" id="PTHR46586:SF3">
    <property type="entry name" value="ANKYRIN REPEAT-CONTAINING PROTEIN"/>
    <property type="match status" value="1"/>
</dbReference>
<protein>
    <recommendedName>
        <fullName evidence="3">Repeat protein</fullName>
    </recommendedName>
</protein>
<sequence length="504" mass="59474">MEINQNKLIKIINEEWNHHGFKYKLGTNILIEPFNEDTSKLCGPGGLYYIYLKDISGYYNYGTNLAVISLPENGPDLKVIFLDGKFRANKINIDQVFSLFDIDTYQKFNLNISDNEYIVYFAVKYKNFNFLNWWINSNIDLYYDQNICELIYKNNYIDILQWWIKSGKKLPKINNEFIVASSNGFIDILKCCVENNLLTKNKLKRHNIIKKSIISCFSSGNVQVLDFLRTHFSEYFKEMHVDTYDKCKHLLVLEWWKNNGGVIWLEDIIKTASFENDTVLLNWLKTNLTICFGIDYHKDLIDSLSNKGNMVMLQWWKDSGLEFKYTIDAIDELDDISCDNPIETLNWWKKSGLKLKYSEKSMDKASRCGNIEILNWWKNSGLEIKYSEKSMNKSSEHALIDILDWWVTSELELKYSEKAIDKASNYGLICVLKWWKNSGLELKYSEKSLIKASENHNINVLNWWLKNGLGLYCPDYINEFEYSSEIMDWWEKSGLVEIKRDFYD</sequence>
<gene>
    <name evidence="1" type="ORF">glt_00400</name>
</gene>
<organism evidence="1 2">
    <name type="scientific">Moumouvirus goulette</name>
    <dbReference type="NCBI Taxonomy" id="1247379"/>
    <lineage>
        <taxon>Viruses</taxon>
        <taxon>Varidnaviria</taxon>
        <taxon>Bamfordvirae</taxon>
        <taxon>Nucleocytoviricota</taxon>
        <taxon>Megaviricetes</taxon>
        <taxon>Imitervirales</taxon>
        <taxon>Mimiviridae</taxon>
        <taxon>Megamimivirinae</taxon>
        <taxon>Moumouvirus</taxon>
        <taxon>Moumouvirus goulettemassiliense</taxon>
    </lineage>
</organism>
<keyword evidence="2" id="KW-1185">Reference proteome</keyword>
<dbReference type="InterPro" id="IPR052050">
    <property type="entry name" value="SecEffector_AnkRepeat"/>
</dbReference>
<dbReference type="EMBL" id="KC008572">
    <property type="protein sequence ID" value="AGF85209.1"/>
    <property type="molecule type" value="Genomic_DNA"/>
</dbReference>
<evidence type="ECO:0008006" key="3">
    <source>
        <dbReference type="Google" id="ProtNLM"/>
    </source>
</evidence>
<reference evidence="1 2" key="1">
    <citation type="submission" date="2012-10" db="EMBL/GenBank/DDBJ databases">
        <title>Complete genome sequence of Moumouvirus goulette.</title>
        <authorList>
            <person name="Fournous G."/>
            <person name="Bougalmi M."/>
            <person name="Colson P."/>
        </authorList>
    </citation>
    <scope>NUCLEOTIDE SEQUENCE [LARGE SCALE GENOMIC DNA]</scope>
</reference>
<dbReference type="PANTHER" id="PTHR46586">
    <property type="entry name" value="ANKYRIN REPEAT-CONTAINING PROTEIN"/>
    <property type="match status" value="1"/>
</dbReference>
<proteinExistence type="predicted"/>
<dbReference type="Proteomes" id="UP000241071">
    <property type="component" value="Segment"/>
</dbReference>
<evidence type="ECO:0000313" key="2">
    <source>
        <dbReference type="Proteomes" id="UP000241071"/>
    </source>
</evidence>
<name>M1PBC1_9VIRU</name>
<evidence type="ECO:0000313" key="1">
    <source>
        <dbReference type="EMBL" id="AGF85209.1"/>
    </source>
</evidence>
<accession>M1PBC1</accession>